<evidence type="ECO:0000313" key="2">
    <source>
        <dbReference type="EMBL" id="GAD18420.1"/>
    </source>
</evidence>
<dbReference type="AlphaFoldDB" id="T1CX22"/>
<proteinExistence type="predicted"/>
<feature type="transmembrane region" description="Helical" evidence="1">
    <location>
        <begin position="14"/>
        <end position="33"/>
    </location>
</feature>
<organism evidence="2 3">
    <name type="scientific">Helicobacter fennelliae MRY12-0050</name>
    <dbReference type="NCBI Taxonomy" id="1325130"/>
    <lineage>
        <taxon>Bacteria</taxon>
        <taxon>Pseudomonadati</taxon>
        <taxon>Campylobacterota</taxon>
        <taxon>Epsilonproteobacteria</taxon>
        <taxon>Campylobacterales</taxon>
        <taxon>Helicobacteraceae</taxon>
        <taxon>Helicobacter</taxon>
    </lineage>
</organism>
<gene>
    <name evidence="2" type="ORF">HFN_2348</name>
</gene>
<name>T1CX22_9HELI</name>
<accession>T1CX22</accession>
<evidence type="ECO:0000313" key="3">
    <source>
        <dbReference type="Proteomes" id="UP000018143"/>
    </source>
</evidence>
<sequence>MPLLLCFLRLTHRIIFKIWLYFTLDFLKTFCIMRKIRQN</sequence>
<keyword evidence="1" id="KW-0472">Membrane</keyword>
<reference evidence="2 3" key="1">
    <citation type="journal article" date="2013" name="Genome Announc.">
        <title>Draft Genome Sequence of Helicobacter fennelliae Strain MRY12-0050, Isolated from a Bacteremia Patient.</title>
        <authorList>
            <person name="Rimbara E."/>
            <person name="Matsui M."/>
            <person name="Mori S."/>
            <person name="Suzuki S."/>
            <person name="Suzuki M."/>
            <person name="Kim H."/>
            <person name="Sekizuka T."/>
            <person name="Kuroda M."/>
            <person name="Shibayama K."/>
        </authorList>
    </citation>
    <scope>NUCLEOTIDE SEQUENCE [LARGE SCALE GENOMIC DNA]</scope>
    <source>
        <strain evidence="2 3">MRY12-0050</strain>
    </source>
</reference>
<protein>
    <submittedName>
        <fullName evidence="2">Uncharacterized protein</fullName>
    </submittedName>
</protein>
<keyword evidence="1" id="KW-0812">Transmembrane</keyword>
<evidence type="ECO:0000256" key="1">
    <source>
        <dbReference type="SAM" id="Phobius"/>
    </source>
</evidence>
<comment type="caution">
    <text evidence="2">The sequence shown here is derived from an EMBL/GenBank/DDBJ whole genome shotgun (WGS) entry which is preliminary data.</text>
</comment>
<dbReference type="EMBL" id="BASD01000005">
    <property type="protein sequence ID" value="GAD18420.1"/>
    <property type="molecule type" value="Genomic_DNA"/>
</dbReference>
<keyword evidence="3" id="KW-1185">Reference proteome</keyword>
<dbReference type="Proteomes" id="UP000018143">
    <property type="component" value="Unassembled WGS sequence"/>
</dbReference>
<keyword evidence="1" id="KW-1133">Transmembrane helix</keyword>